<dbReference type="RefSeq" id="XP_025347715.1">
    <property type="nucleotide sequence ID" value="XM_025489630.1"/>
</dbReference>
<evidence type="ECO:0000313" key="3">
    <source>
        <dbReference type="Proteomes" id="UP000245942"/>
    </source>
</evidence>
<dbReference type="EMBL" id="KZ819327">
    <property type="protein sequence ID" value="PWN20555.1"/>
    <property type="molecule type" value="Genomic_DNA"/>
</dbReference>
<dbReference type="AlphaFoldDB" id="A0A316UC26"/>
<keyword evidence="3" id="KW-1185">Reference proteome</keyword>
<gene>
    <name evidence="2" type="ORF">BCV69DRAFT_192256</name>
</gene>
<accession>A0A316UC26</accession>
<feature type="compositionally biased region" description="Basic and acidic residues" evidence="1">
    <location>
        <begin position="43"/>
        <end position="55"/>
    </location>
</feature>
<evidence type="ECO:0000256" key="1">
    <source>
        <dbReference type="SAM" id="MobiDB-lite"/>
    </source>
</evidence>
<dbReference type="GeneID" id="37011364"/>
<reference evidence="2 3" key="1">
    <citation type="journal article" date="2018" name="Mol. Biol. Evol.">
        <title>Broad Genomic Sampling Reveals a Smut Pathogenic Ancestry of the Fungal Clade Ustilaginomycotina.</title>
        <authorList>
            <person name="Kijpornyongpan T."/>
            <person name="Mondo S.J."/>
            <person name="Barry K."/>
            <person name="Sandor L."/>
            <person name="Lee J."/>
            <person name="Lipzen A."/>
            <person name="Pangilinan J."/>
            <person name="LaButti K."/>
            <person name="Hainaut M."/>
            <person name="Henrissat B."/>
            <person name="Grigoriev I.V."/>
            <person name="Spatafora J.W."/>
            <person name="Aime M.C."/>
        </authorList>
    </citation>
    <scope>NUCLEOTIDE SEQUENCE [LARGE SCALE GENOMIC DNA]</scope>
    <source>
        <strain evidence="2 3">MCA 4718</strain>
    </source>
</reference>
<sequence>MMDHVKKILLSAQLKIELRPRVWPRGAEGCLPSAPPRIASEASRGRQDSSRQDRRDRTCFASVECLVRQVGPLVDTFRQSMRRNEEGVVRGGATAAGRADSNTRSSCPGPGKASCSRLELSSDDSTRIRKVSQDVSKLQMCSSRLGHFTRKSLKSCQIVILPTSAAHYFLVSR</sequence>
<evidence type="ECO:0000313" key="2">
    <source>
        <dbReference type="EMBL" id="PWN20555.1"/>
    </source>
</evidence>
<organism evidence="2 3">
    <name type="scientific">Pseudomicrostroma glucosiphilum</name>
    <dbReference type="NCBI Taxonomy" id="1684307"/>
    <lineage>
        <taxon>Eukaryota</taxon>
        <taxon>Fungi</taxon>
        <taxon>Dikarya</taxon>
        <taxon>Basidiomycota</taxon>
        <taxon>Ustilaginomycotina</taxon>
        <taxon>Exobasidiomycetes</taxon>
        <taxon>Microstromatales</taxon>
        <taxon>Microstromatales incertae sedis</taxon>
        <taxon>Pseudomicrostroma</taxon>
    </lineage>
</organism>
<name>A0A316UC26_9BASI</name>
<dbReference type="Proteomes" id="UP000245942">
    <property type="component" value="Unassembled WGS sequence"/>
</dbReference>
<protein>
    <submittedName>
        <fullName evidence="2">Uncharacterized protein</fullName>
    </submittedName>
</protein>
<proteinExistence type="predicted"/>
<feature type="region of interest" description="Disordered" evidence="1">
    <location>
        <begin position="88"/>
        <end position="116"/>
    </location>
</feature>
<feature type="region of interest" description="Disordered" evidence="1">
    <location>
        <begin position="25"/>
        <end position="55"/>
    </location>
</feature>